<dbReference type="RefSeq" id="WP_289502960.1">
    <property type="nucleotide sequence ID" value="NZ_CP116805.1"/>
</dbReference>
<protein>
    <submittedName>
        <fullName evidence="2">Pvc16 family protein</fullName>
    </submittedName>
</protein>
<dbReference type="KEGG" id="gso:PH603_12955"/>
<dbReference type="Proteomes" id="UP001217500">
    <property type="component" value="Chromosome"/>
</dbReference>
<dbReference type="EMBL" id="CP116805">
    <property type="protein sequence ID" value="WCL53448.1"/>
    <property type="molecule type" value="Genomic_DNA"/>
</dbReference>
<feature type="domain" description="Pvc16 N-terminal" evidence="1">
    <location>
        <begin position="8"/>
        <end position="173"/>
    </location>
</feature>
<reference evidence="2" key="1">
    <citation type="submission" date="2023-01" db="EMBL/GenBank/DDBJ databases">
        <title>The genome sequence of Kordiimonadaceae bacterium 6D33.</title>
        <authorList>
            <person name="Liu Y."/>
        </authorList>
    </citation>
    <scope>NUCLEOTIDE SEQUENCE</scope>
    <source>
        <strain evidence="2">6D33</strain>
    </source>
</reference>
<accession>A0AAE9XU16</accession>
<dbReference type="AlphaFoldDB" id="A0AAE9XU16"/>
<name>A0AAE9XU16_9PROT</name>
<sequence>MIESALELLRHQLSDYIAHRLGLPDDQPRAVLGPIVDEQGRTAIPANSLGVSLINLEEDRINPLPGKTTMNASQVTYQTVPTKLTAYVMLAANFSDYREGLKTLGCAIEMIRSQPVLTAANASAMPDDLDVLSLELCSFRLEDLKDVWSFLGGRYHPSIIVRLKGIVVDARQVRGLGTRAMEALLQMLGRS</sequence>
<gene>
    <name evidence="2" type="ORF">PH603_12955</name>
</gene>
<dbReference type="Pfam" id="PF14065">
    <property type="entry name" value="Pvc16_N"/>
    <property type="match status" value="1"/>
</dbReference>
<dbReference type="InterPro" id="IPR025351">
    <property type="entry name" value="Pvc16_N"/>
</dbReference>
<keyword evidence="3" id="KW-1185">Reference proteome</keyword>
<organism evidence="2 3">
    <name type="scientific">Gimibacter soli</name>
    <dbReference type="NCBI Taxonomy" id="3024400"/>
    <lineage>
        <taxon>Bacteria</taxon>
        <taxon>Pseudomonadati</taxon>
        <taxon>Pseudomonadota</taxon>
        <taxon>Alphaproteobacteria</taxon>
        <taxon>Kordiimonadales</taxon>
        <taxon>Temperatibacteraceae</taxon>
        <taxon>Gimibacter</taxon>
    </lineage>
</organism>
<evidence type="ECO:0000313" key="2">
    <source>
        <dbReference type="EMBL" id="WCL53448.1"/>
    </source>
</evidence>
<evidence type="ECO:0000313" key="3">
    <source>
        <dbReference type="Proteomes" id="UP001217500"/>
    </source>
</evidence>
<evidence type="ECO:0000259" key="1">
    <source>
        <dbReference type="Pfam" id="PF14065"/>
    </source>
</evidence>
<proteinExistence type="predicted"/>